<dbReference type="RefSeq" id="WP_132345215.1">
    <property type="nucleotide sequence ID" value="NZ_CAWOLF010000008.1"/>
</dbReference>
<proteinExistence type="predicted"/>
<name>A0A4R4JET1_PHOLU</name>
<protein>
    <recommendedName>
        <fullName evidence="3">DUF4761 domain-containing protein</fullName>
    </recommendedName>
</protein>
<dbReference type="Proteomes" id="UP000295550">
    <property type="component" value="Unassembled WGS sequence"/>
</dbReference>
<accession>A0A4R4JET1</accession>
<comment type="caution">
    <text evidence="1">The sequence shown here is derived from an EMBL/GenBank/DDBJ whole genome shotgun (WGS) entry which is preliminary data.</text>
</comment>
<reference evidence="1 2" key="1">
    <citation type="journal article" date="2019" name="Int. J. Syst. Evol. Microbiol.">
        <title>Photorhabdus khanii subsp. guanajuatensis subsp. nov., isolated from Heterorhabditis atacamensis, and Photorhabdus luminescens subsp. mexicana subsp. nov., isolated from Heterorhabditis mexicana entomopathogenic nematodes.</title>
        <authorList>
            <person name="Machado R.A.R."/>
            <person name="Bruno P."/>
            <person name="Arce C.C.M."/>
            <person name="Liechti N."/>
            <person name="Kohler A."/>
            <person name="Bernal J."/>
            <person name="Bruggmann R."/>
            <person name="Turlings T.C.J."/>
        </authorList>
    </citation>
    <scope>NUCLEOTIDE SEQUENCE [LARGE SCALE GENOMIC DNA]</scope>
    <source>
        <strain evidence="1 2">MEX47-22</strain>
    </source>
</reference>
<evidence type="ECO:0000313" key="2">
    <source>
        <dbReference type="Proteomes" id="UP000295550"/>
    </source>
</evidence>
<dbReference type="EMBL" id="PUJX01000008">
    <property type="protein sequence ID" value="TDB52610.1"/>
    <property type="molecule type" value="Genomic_DNA"/>
</dbReference>
<evidence type="ECO:0008006" key="3">
    <source>
        <dbReference type="Google" id="ProtNLM"/>
    </source>
</evidence>
<gene>
    <name evidence="1" type="ORF">C5468_09855</name>
</gene>
<organism evidence="1 2">
    <name type="scientific">Photorhabdus luminescens subsp. mexicana</name>
    <dbReference type="NCBI Taxonomy" id="2100167"/>
    <lineage>
        <taxon>Bacteria</taxon>
        <taxon>Pseudomonadati</taxon>
        <taxon>Pseudomonadota</taxon>
        <taxon>Gammaproteobacteria</taxon>
        <taxon>Enterobacterales</taxon>
        <taxon>Morganellaceae</taxon>
        <taxon>Photorhabdus</taxon>
    </lineage>
</organism>
<evidence type="ECO:0000313" key="1">
    <source>
        <dbReference type="EMBL" id="TDB52610.1"/>
    </source>
</evidence>
<sequence>MTQIPTPEEYKKGRVKFGKLLIRPLRKNAVVHITQYQVSDGEYSYGRFDSKKQAISFARQLYGRKINERVNENSA</sequence>
<dbReference type="AlphaFoldDB" id="A0A4R4JET1"/>